<name>A0A1M4TJJ1_9ACTN</name>
<dbReference type="InterPro" id="IPR052750">
    <property type="entry name" value="GH18_Chitinase"/>
</dbReference>
<dbReference type="EMBL" id="FQUL01000005">
    <property type="protein sequence ID" value="SHE44565.1"/>
    <property type="molecule type" value="Genomic_DNA"/>
</dbReference>
<dbReference type="Gene3D" id="2.10.10.20">
    <property type="entry name" value="Carbohydrate-binding module superfamily 5/12"/>
    <property type="match status" value="2"/>
</dbReference>
<accession>A0A1M4TJJ1</accession>
<evidence type="ECO:0000256" key="3">
    <source>
        <dbReference type="SAM" id="Phobius"/>
    </source>
</evidence>
<keyword evidence="3" id="KW-1133">Transmembrane helix</keyword>
<keyword evidence="1" id="KW-0378">Hydrolase</keyword>
<dbReference type="Gene3D" id="3.20.20.80">
    <property type="entry name" value="Glycosidases"/>
    <property type="match status" value="1"/>
</dbReference>
<evidence type="ECO:0000256" key="1">
    <source>
        <dbReference type="ARBA" id="ARBA00022801"/>
    </source>
</evidence>
<dbReference type="RefSeq" id="WP_072788680.1">
    <property type="nucleotide sequence ID" value="NZ_FQUL01000005.1"/>
</dbReference>
<sequence>MTYTPENKYPLPPKVVDARGLAHNLVTLGEISKHDLDSDEAFQEEPRKIRYSIPKLFVGLLFVVAVLTGGYYGVNNVIANSGAVVPTFFSPYVDATLTPTYQFQSANFNQAMQTTLGFVVAPGPDHCVPTWGGYYTLNQANQDINLQRRVVEYAQSGGQIMISFGGQRGISLAQACPNAASLANAYKTTMSTYRTNVMDLDIETGGLADFNGIQRNAAAVALAQKYYQEHHQQLIVWITLPVNTNGLQDNAKTVVREFLAHHVQVAGINIMAMDFGPPESDMFQAVQQAAISAHSQLVSIFPQYGIHLTSRQIWNRMGVTVMIGQNNSAGEVFTTADASSLQNFADNVRLGRVSMWSLNRDYSCGQLFTGAILSNTCSGLNQNPLQFSSIFSKLTGKVIPKKGAEAPIIISQQGSTNPANAPYPIWQPNVPYPQNYKVVWQGNVYEAKYYNEAVNPGAQVQFSYQTPWILLGPVLKTDHAPTIPTLAPGTYPNWSPTVAYNQGAIVLYKGLPYQAKYYTVGSSPGAEEANPTGSPWSPMFTIPGEPPNSPA</sequence>
<keyword evidence="3" id="KW-0472">Membrane</keyword>
<dbReference type="InterPro" id="IPR003610">
    <property type="entry name" value="CBM5/12"/>
</dbReference>
<protein>
    <submittedName>
        <fullName evidence="5">Chitinase</fullName>
    </submittedName>
</protein>
<dbReference type="GO" id="GO:0005975">
    <property type="term" value="P:carbohydrate metabolic process"/>
    <property type="evidence" value="ECO:0007669"/>
    <property type="project" value="InterPro"/>
</dbReference>
<dbReference type="OrthoDB" id="99456at2"/>
<evidence type="ECO:0000313" key="5">
    <source>
        <dbReference type="EMBL" id="SHE44565.1"/>
    </source>
</evidence>
<dbReference type="GO" id="GO:0004553">
    <property type="term" value="F:hydrolase activity, hydrolyzing O-glycosyl compounds"/>
    <property type="evidence" value="ECO:0007669"/>
    <property type="project" value="InterPro"/>
</dbReference>
<dbReference type="SUPFAM" id="SSF51445">
    <property type="entry name" value="(Trans)glycosidases"/>
    <property type="match status" value="1"/>
</dbReference>
<keyword evidence="6" id="KW-1185">Reference proteome</keyword>
<dbReference type="STRING" id="1121881.SAMN02745225_00644"/>
<feature type="domain" description="Chitin-binding type-3" evidence="4">
    <location>
        <begin position="491"/>
        <end position="539"/>
    </location>
</feature>
<gene>
    <name evidence="5" type="ORF">SAMN02745225_00644</name>
</gene>
<dbReference type="AlphaFoldDB" id="A0A1M4TJJ1"/>
<feature type="region of interest" description="Disordered" evidence="2">
    <location>
        <begin position="524"/>
        <end position="551"/>
    </location>
</feature>
<dbReference type="PANTHER" id="PTHR42976">
    <property type="entry name" value="BIFUNCTIONAL CHITINASE/LYSOZYME-RELATED"/>
    <property type="match status" value="1"/>
</dbReference>
<dbReference type="CDD" id="cd06543">
    <property type="entry name" value="GH18_PF-ChiA-like"/>
    <property type="match status" value="1"/>
</dbReference>
<evidence type="ECO:0000256" key="2">
    <source>
        <dbReference type="SAM" id="MobiDB-lite"/>
    </source>
</evidence>
<dbReference type="InterPro" id="IPR017853">
    <property type="entry name" value="GH"/>
</dbReference>
<dbReference type="SUPFAM" id="SSF51055">
    <property type="entry name" value="Carbohydrate binding domain"/>
    <property type="match status" value="2"/>
</dbReference>
<dbReference type="GO" id="GO:0005576">
    <property type="term" value="C:extracellular region"/>
    <property type="evidence" value="ECO:0007669"/>
    <property type="project" value="InterPro"/>
</dbReference>
<dbReference type="SMART" id="SM00495">
    <property type="entry name" value="ChtBD3"/>
    <property type="match status" value="2"/>
</dbReference>
<dbReference type="GO" id="GO:0030246">
    <property type="term" value="F:carbohydrate binding"/>
    <property type="evidence" value="ECO:0007669"/>
    <property type="project" value="InterPro"/>
</dbReference>
<proteinExistence type="predicted"/>
<dbReference type="InterPro" id="IPR036573">
    <property type="entry name" value="CBM_sf_5/12"/>
</dbReference>
<dbReference type="CDD" id="cd12215">
    <property type="entry name" value="ChiC_BD"/>
    <property type="match status" value="2"/>
</dbReference>
<evidence type="ECO:0000259" key="4">
    <source>
        <dbReference type="SMART" id="SM00495"/>
    </source>
</evidence>
<dbReference type="PANTHER" id="PTHR42976:SF1">
    <property type="entry name" value="GH18 DOMAIN-CONTAINING PROTEIN-RELATED"/>
    <property type="match status" value="1"/>
</dbReference>
<keyword evidence="3" id="KW-0812">Transmembrane</keyword>
<evidence type="ECO:0000313" key="6">
    <source>
        <dbReference type="Proteomes" id="UP000184295"/>
    </source>
</evidence>
<reference evidence="6" key="1">
    <citation type="submission" date="2016-11" db="EMBL/GenBank/DDBJ databases">
        <authorList>
            <person name="Varghese N."/>
            <person name="Submissions S."/>
        </authorList>
    </citation>
    <scope>NUCLEOTIDE SEQUENCE [LARGE SCALE GENOMIC DNA]</scope>
    <source>
        <strain evidence="6">DSM 19514</strain>
    </source>
</reference>
<feature type="transmembrane region" description="Helical" evidence="3">
    <location>
        <begin position="56"/>
        <end position="74"/>
    </location>
</feature>
<dbReference type="Proteomes" id="UP000184295">
    <property type="component" value="Unassembled WGS sequence"/>
</dbReference>
<organism evidence="5 6">
    <name type="scientific">Ferrithrix thermotolerans DSM 19514</name>
    <dbReference type="NCBI Taxonomy" id="1121881"/>
    <lineage>
        <taxon>Bacteria</taxon>
        <taxon>Bacillati</taxon>
        <taxon>Actinomycetota</taxon>
        <taxon>Acidimicrobiia</taxon>
        <taxon>Acidimicrobiales</taxon>
        <taxon>Acidimicrobiaceae</taxon>
        <taxon>Ferrithrix</taxon>
    </lineage>
</organism>
<feature type="domain" description="Chitin-binding type-3" evidence="4">
    <location>
        <begin position="423"/>
        <end position="471"/>
    </location>
</feature>